<evidence type="ECO:0000313" key="2">
    <source>
        <dbReference type="EMBL" id="RCV11380.1"/>
    </source>
</evidence>
<feature type="region of interest" description="Disordered" evidence="1">
    <location>
        <begin position="120"/>
        <end position="174"/>
    </location>
</feature>
<protein>
    <submittedName>
        <fullName evidence="2">Uncharacterized protein</fullName>
    </submittedName>
</protein>
<reference evidence="2" key="2">
    <citation type="submission" date="2015-07" db="EMBL/GenBank/DDBJ databases">
        <authorList>
            <person name="Noorani M."/>
        </authorList>
    </citation>
    <scope>NUCLEOTIDE SEQUENCE</scope>
    <source>
        <strain evidence="2">Yugu1</strain>
    </source>
</reference>
<organism evidence="2">
    <name type="scientific">Setaria italica</name>
    <name type="common">Foxtail millet</name>
    <name type="synonym">Panicum italicum</name>
    <dbReference type="NCBI Taxonomy" id="4555"/>
    <lineage>
        <taxon>Eukaryota</taxon>
        <taxon>Viridiplantae</taxon>
        <taxon>Streptophyta</taxon>
        <taxon>Embryophyta</taxon>
        <taxon>Tracheophyta</taxon>
        <taxon>Spermatophyta</taxon>
        <taxon>Magnoliopsida</taxon>
        <taxon>Liliopsida</taxon>
        <taxon>Poales</taxon>
        <taxon>Poaceae</taxon>
        <taxon>PACMAD clade</taxon>
        <taxon>Panicoideae</taxon>
        <taxon>Panicodae</taxon>
        <taxon>Paniceae</taxon>
        <taxon>Cenchrinae</taxon>
        <taxon>Setaria</taxon>
    </lineage>
</organism>
<name>A0A368Q2D0_SETIT</name>
<sequence length="174" mass="17225">MAALGAWTGQVGGGGARCSESGHGSITGGGPAEGRWCWEGGSASPGRRRASGGAGVLGPRRTARGVAAARPPGREERRRSGCGAWWHRGEEGRRRGGIVGIGGGPSEGHDGVHCWGRGPTRGGAASLRPLGRTRLVGRGGGARPPASTGPRIGQHGGGGRSGMLGSTLTGNGGR</sequence>
<reference evidence="2" key="1">
    <citation type="journal article" date="2012" name="Nat. Biotechnol.">
        <title>Reference genome sequence of the model plant Setaria.</title>
        <authorList>
            <person name="Bennetzen J.L."/>
            <person name="Schmutz J."/>
            <person name="Wang H."/>
            <person name="Percifield R."/>
            <person name="Hawkins J."/>
            <person name="Pontaroli A.C."/>
            <person name="Estep M."/>
            <person name="Feng L."/>
            <person name="Vaughn J.N."/>
            <person name="Grimwood J."/>
            <person name="Jenkins J."/>
            <person name="Barry K."/>
            <person name="Lindquist E."/>
            <person name="Hellsten U."/>
            <person name="Deshpande S."/>
            <person name="Wang X."/>
            <person name="Wu X."/>
            <person name="Mitros T."/>
            <person name="Triplett J."/>
            <person name="Yang X."/>
            <person name="Ye C.Y."/>
            <person name="Mauro-Herrera M."/>
            <person name="Wang L."/>
            <person name="Li P."/>
            <person name="Sharma M."/>
            <person name="Sharma R."/>
            <person name="Ronald P.C."/>
            <person name="Panaud O."/>
            <person name="Kellogg E.A."/>
            <person name="Brutnell T.P."/>
            <person name="Doust A.N."/>
            <person name="Tuskan G.A."/>
            <person name="Rokhsar D."/>
            <person name="Devos K.M."/>
        </authorList>
    </citation>
    <scope>NUCLEOTIDE SEQUENCE [LARGE SCALE GENOMIC DNA]</scope>
    <source>
        <strain evidence="2">Yugu1</strain>
    </source>
</reference>
<gene>
    <name evidence="2" type="ORF">SETIT_2G181300v2</name>
</gene>
<feature type="region of interest" description="Disordered" evidence="1">
    <location>
        <begin position="1"/>
        <end position="83"/>
    </location>
</feature>
<feature type="compositionally biased region" description="Low complexity" evidence="1">
    <location>
        <begin position="58"/>
        <end position="71"/>
    </location>
</feature>
<feature type="compositionally biased region" description="Low complexity" evidence="1">
    <location>
        <begin position="163"/>
        <end position="174"/>
    </location>
</feature>
<proteinExistence type="predicted"/>
<dbReference type="AlphaFoldDB" id="A0A368Q2D0"/>
<accession>A0A368Q2D0</accession>
<feature type="compositionally biased region" description="Low complexity" evidence="1">
    <location>
        <begin position="127"/>
        <end position="136"/>
    </location>
</feature>
<dbReference type="EMBL" id="CM003529">
    <property type="protein sequence ID" value="RCV11380.1"/>
    <property type="molecule type" value="Genomic_DNA"/>
</dbReference>
<evidence type="ECO:0000256" key="1">
    <source>
        <dbReference type="SAM" id="MobiDB-lite"/>
    </source>
</evidence>